<dbReference type="InterPro" id="IPR003661">
    <property type="entry name" value="HisK_dim/P_dom"/>
</dbReference>
<dbReference type="InterPro" id="IPR011006">
    <property type="entry name" value="CheY-like_superfamily"/>
</dbReference>
<dbReference type="Pfam" id="PF02518">
    <property type="entry name" value="HATPase_c"/>
    <property type="match status" value="1"/>
</dbReference>
<dbReference type="InterPro" id="IPR029151">
    <property type="entry name" value="Sensor-like_sf"/>
</dbReference>
<dbReference type="RefSeq" id="WP_346762296.1">
    <property type="nucleotide sequence ID" value="NZ_JAUJEB010000012.1"/>
</dbReference>
<evidence type="ECO:0000259" key="13">
    <source>
        <dbReference type="PROSITE" id="PS50110"/>
    </source>
</evidence>
<feature type="domain" description="Histidine kinase" evidence="12">
    <location>
        <begin position="419"/>
        <end position="639"/>
    </location>
</feature>
<evidence type="ECO:0000256" key="3">
    <source>
        <dbReference type="ARBA" id="ARBA00012438"/>
    </source>
</evidence>
<dbReference type="InterPro" id="IPR048760">
    <property type="entry name" value="VP0354-like_sensor_dom"/>
</dbReference>
<dbReference type="InterPro" id="IPR036097">
    <property type="entry name" value="HisK_dim/P_sf"/>
</dbReference>
<dbReference type="PROSITE" id="PS50110">
    <property type="entry name" value="RESPONSE_REGULATORY"/>
    <property type="match status" value="1"/>
</dbReference>
<dbReference type="InterPro" id="IPR005467">
    <property type="entry name" value="His_kinase_dom"/>
</dbReference>
<dbReference type="SUPFAM" id="SSF103190">
    <property type="entry name" value="Sensory domain-like"/>
    <property type="match status" value="1"/>
</dbReference>
<gene>
    <name evidence="14" type="ORF">QQ020_33110</name>
</gene>
<dbReference type="InterPro" id="IPR001789">
    <property type="entry name" value="Sig_transdc_resp-reg_receiver"/>
</dbReference>
<keyword evidence="6" id="KW-0808">Transferase</keyword>
<evidence type="ECO:0000313" key="14">
    <source>
        <dbReference type="EMBL" id="MDN5216958.1"/>
    </source>
</evidence>
<comment type="caution">
    <text evidence="14">The sequence shown here is derived from an EMBL/GenBank/DDBJ whole genome shotgun (WGS) entry which is preliminary data.</text>
</comment>
<dbReference type="PANTHER" id="PTHR43047">
    <property type="entry name" value="TWO-COMPONENT HISTIDINE PROTEIN KINASE"/>
    <property type="match status" value="1"/>
</dbReference>
<comment type="subcellular location">
    <subcellularLocation>
        <location evidence="2">Cell membrane</location>
        <topology evidence="2">Multi-pass membrane protein</topology>
    </subcellularLocation>
</comment>
<reference evidence="14" key="1">
    <citation type="submission" date="2023-06" db="EMBL/GenBank/DDBJ databases">
        <title>Genomic of Agaribacillus aureum.</title>
        <authorList>
            <person name="Wang G."/>
        </authorList>
    </citation>
    <scope>NUCLEOTIDE SEQUENCE</scope>
    <source>
        <strain evidence="14">BMA12</strain>
    </source>
</reference>
<dbReference type="SMART" id="SM00388">
    <property type="entry name" value="HisKA"/>
    <property type="match status" value="1"/>
</dbReference>
<feature type="modified residue" description="4-aspartylphosphate" evidence="10">
    <location>
        <position position="711"/>
    </location>
</feature>
<evidence type="ECO:0000256" key="9">
    <source>
        <dbReference type="ARBA" id="ARBA00022989"/>
    </source>
</evidence>
<protein>
    <recommendedName>
        <fullName evidence="3">histidine kinase</fullName>
        <ecNumber evidence="3">2.7.13.3</ecNumber>
    </recommendedName>
</protein>
<evidence type="ECO:0000256" key="6">
    <source>
        <dbReference type="ARBA" id="ARBA00022679"/>
    </source>
</evidence>
<comment type="catalytic activity">
    <reaction evidence="1">
        <text>ATP + protein L-histidine = ADP + protein N-phospho-L-histidine.</text>
        <dbReference type="EC" id="2.7.13.3"/>
    </reaction>
</comment>
<keyword evidence="8" id="KW-0418">Kinase</keyword>
<dbReference type="SMART" id="SM00387">
    <property type="entry name" value="HATPase_c"/>
    <property type="match status" value="1"/>
</dbReference>
<feature type="domain" description="Response regulatory" evidence="13">
    <location>
        <begin position="662"/>
        <end position="770"/>
    </location>
</feature>
<keyword evidence="15" id="KW-1185">Reference proteome</keyword>
<evidence type="ECO:0000256" key="1">
    <source>
        <dbReference type="ARBA" id="ARBA00000085"/>
    </source>
</evidence>
<dbReference type="SUPFAM" id="SSF55874">
    <property type="entry name" value="ATPase domain of HSP90 chaperone/DNA topoisomerase II/histidine kinase"/>
    <property type="match status" value="1"/>
</dbReference>
<dbReference type="InterPro" id="IPR036890">
    <property type="entry name" value="HATPase_C_sf"/>
</dbReference>
<dbReference type="SUPFAM" id="SSF47226">
    <property type="entry name" value="Histidine-containing phosphotransfer domain, HPT domain"/>
    <property type="match status" value="1"/>
</dbReference>
<dbReference type="SUPFAM" id="SSF52172">
    <property type="entry name" value="CheY-like"/>
    <property type="match status" value="1"/>
</dbReference>
<dbReference type="InterPro" id="IPR004358">
    <property type="entry name" value="Sig_transdc_His_kin-like_C"/>
</dbReference>
<organism evidence="14 15">
    <name type="scientific">Agaribacillus aureus</name>
    <dbReference type="NCBI Taxonomy" id="3051825"/>
    <lineage>
        <taxon>Bacteria</taxon>
        <taxon>Pseudomonadati</taxon>
        <taxon>Bacteroidota</taxon>
        <taxon>Cytophagia</taxon>
        <taxon>Cytophagales</taxon>
        <taxon>Splendidivirgaceae</taxon>
        <taxon>Agaribacillus</taxon>
    </lineage>
</organism>
<evidence type="ECO:0000313" key="15">
    <source>
        <dbReference type="Proteomes" id="UP001172083"/>
    </source>
</evidence>
<accession>A0ABT8LGN4</accession>
<dbReference type="InterPro" id="IPR003594">
    <property type="entry name" value="HATPase_dom"/>
</dbReference>
<dbReference type="PANTHER" id="PTHR43047:SF72">
    <property type="entry name" value="OSMOSENSING HISTIDINE PROTEIN KINASE SLN1"/>
    <property type="match status" value="1"/>
</dbReference>
<keyword evidence="11" id="KW-0472">Membrane</keyword>
<dbReference type="SMART" id="SM00448">
    <property type="entry name" value="REC"/>
    <property type="match status" value="1"/>
</dbReference>
<evidence type="ECO:0000256" key="2">
    <source>
        <dbReference type="ARBA" id="ARBA00004651"/>
    </source>
</evidence>
<keyword evidence="5 10" id="KW-0597">Phosphoprotein</keyword>
<keyword evidence="7 11" id="KW-0812">Transmembrane</keyword>
<proteinExistence type="predicted"/>
<evidence type="ECO:0000256" key="10">
    <source>
        <dbReference type="PROSITE-ProRule" id="PRU00169"/>
    </source>
</evidence>
<evidence type="ECO:0000256" key="8">
    <source>
        <dbReference type="ARBA" id="ARBA00022777"/>
    </source>
</evidence>
<dbReference type="Gene3D" id="3.30.450.20">
    <property type="entry name" value="PAS domain"/>
    <property type="match status" value="1"/>
</dbReference>
<dbReference type="PRINTS" id="PR00344">
    <property type="entry name" value="BCTRLSENSOR"/>
</dbReference>
<keyword evidence="14" id="KW-0547">Nucleotide-binding</keyword>
<dbReference type="PROSITE" id="PS50109">
    <property type="entry name" value="HIS_KIN"/>
    <property type="match status" value="1"/>
</dbReference>
<sequence length="883" mass="101057">MSNEKMSFWNSIVIKSAMLFTTVIVVALFLLGYLINRQASGVISDYSQDQMLHASSLVKKSFYSMLNEVANDIALISKSPAIDDYVNNPSAENHSTLEKSFPIILSEKPNYFQIRLLDVDDDGKEIIKYEKVNEYVEKVSFDRLQHKGEKKYYKEAMAMDDESFYYSEISLNEEFGKISRPHIPTLRAIGKVFNQEDQLKTLLVINVDVSAFFEEVNQIGKQEIASLIIDDRGEYKYANDTIKRFGRQLGTGEAMTNDYDIVLKDFLLETNRNGVFLNRQKVPHLYHLDEMSYSDGLHRLYLITTASKEAVLANVAKVNRDSLLMVIIVCLFLLALIYLYTNFFSRKLSKITLAISDYEKGKVPSDHLTKIKKRKDEIGLLARSFSTMRKEIDFRVVELKESLKREKKAVAEKNEFLQNMSHELRTPLNAILGLTKLLHKNKPSSAQIPIIDSLQRSAGNLNGLMHDILDQQKLMEGRITLHRVATNVDEQLQTIVSSYRFDTIQKGLELSLTVSSELKEKYYLIDPLRFNQIVTNLLVNAIKYTASGQIDIQAGVLERERSHLTIDVRDTGRGIDPQNLLNIKERFFRVMNENTLRIDGFGLGLSIVKKLVDLFGGDLNVTSELGKGSIFNFSIPAEVAPPDSSPASEAVLSYPKLQATYHVLHIEDDISSQLMVKNTLEAVGIAVVQTNSMRQALQLLDNNHFELLLTDLMLDSELITKYVRQELSQYNIPIVITSAFDSSKHKDLNADYFQKPVDLNQLVDKIISVLGGNEYDVPQLKSTYEQYDHKKEKIVNYLKILDKEFDQYLLRFNRLSTSKDQKEWSAIKHKIATHINAMQLTRLKEALPERIEDLQPDTLDLLLNQVKFMLCYFRNELRINLAD</sequence>
<keyword evidence="14" id="KW-0067">ATP-binding</keyword>
<dbReference type="Proteomes" id="UP001172083">
    <property type="component" value="Unassembled WGS sequence"/>
</dbReference>
<dbReference type="Gene3D" id="3.40.50.2300">
    <property type="match status" value="1"/>
</dbReference>
<name>A0ABT8LGN4_9BACT</name>
<feature type="transmembrane region" description="Helical" evidence="11">
    <location>
        <begin position="322"/>
        <end position="341"/>
    </location>
</feature>
<dbReference type="InterPro" id="IPR036641">
    <property type="entry name" value="HPT_dom_sf"/>
</dbReference>
<evidence type="ECO:0000256" key="4">
    <source>
        <dbReference type="ARBA" id="ARBA00022475"/>
    </source>
</evidence>
<evidence type="ECO:0000256" key="11">
    <source>
        <dbReference type="SAM" id="Phobius"/>
    </source>
</evidence>
<dbReference type="Pfam" id="PF21623">
    <property type="entry name" value="HK_sensor_dom_bact"/>
    <property type="match status" value="1"/>
</dbReference>
<evidence type="ECO:0000259" key="12">
    <source>
        <dbReference type="PROSITE" id="PS50109"/>
    </source>
</evidence>
<dbReference type="SUPFAM" id="SSF47384">
    <property type="entry name" value="Homodimeric domain of signal transducing histidine kinase"/>
    <property type="match status" value="1"/>
</dbReference>
<dbReference type="CDD" id="cd06225">
    <property type="entry name" value="HAMP"/>
    <property type="match status" value="1"/>
</dbReference>
<dbReference type="Pfam" id="PF00512">
    <property type="entry name" value="HisKA"/>
    <property type="match status" value="1"/>
</dbReference>
<dbReference type="Gene3D" id="3.30.565.10">
    <property type="entry name" value="Histidine kinase-like ATPase, C-terminal domain"/>
    <property type="match status" value="1"/>
</dbReference>
<evidence type="ECO:0000256" key="7">
    <source>
        <dbReference type="ARBA" id="ARBA00022692"/>
    </source>
</evidence>
<dbReference type="EMBL" id="JAUJEB010000012">
    <property type="protein sequence ID" value="MDN5216958.1"/>
    <property type="molecule type" value="Genomic_DNA"/>
</dbReference>
<dbReference type="Gene3D" id="1.10.287.130">
    <property type="match status" value="1"/>
</dbReference>
<dbReference type="GO" id="GO:0005524">
    <property type="term" value="F:ATP binding"/>
    <property type="evidence" value="ECO:0007669"/>
    <property type="project" value="UniProtKB-KW"/>
</dbReference>
<dbReference type="CDD" id="cd00082">
    <property type="entry name" value="HisKA"/>
    <property type="match status" value="1"/>
</dbReference>
<dbReference type="Pfam" id="PF00072">
    <property type="entry name" value="Response_reg"/>
    <property type="match status" value="1"/>
</dbReference>
<dbReference type="EC" id="2.7.13.3" evidence="3"/>
<evidence type="ECO:0000256" key="5">
    <source>
        <dbReference type="ARBA" id="ARBA00022553"/>
    </source>
</evidence>
<dbReference type="Gene3D" id="6.10.340.10">
    <property type="match status" value="1"/>
</dbReference>
<feature type="transmembrane region" description="Helical" evidence="11">
    <location>
        <begin position="12"/>
        <end position="35"/>
    </location>
</feature>
<keyword evidence="9 11" id="KW-1133">Transmembrane helix</keyword>
<keyword evidence="4" id="KW-1003">Cell membrane</keyword>